<dbReference type="EMBL" id="HAEE01003209">
    <property type="protein sequence ID" value="SBR23229.1"/>
    <property type="molecule type" value="Transcribed_RNA"/>
</dbReference>
<evidence type="ECO:0000256" key="1">
    <source>
        <dbReference type="SAM" id="Phobius"/>
    </source>
</evidence>
<accession>A0A1A8JV11</accession>
<feature type="transmembrane region" description="Helical" evidence="1">
    <location>
        <begin position="25"/>
        <end position="50"/>
    </location>
</feature>
<keyword evidence="1" id="KW-0472">Membrane</keyword>
<reference evidence="2" key="2">
    <citation type="submission" date="2016-06" db="EMBL/GenBank/DDBJ databases">
        <title>The genome of a short-lived fish provides insights into sex chromosome evolution and the genetic control of aging.</title>
        <authorList>
            <person name="Reichwald K."/>
            <person name="Felder M."/>
            <person name="Petzold A."/>
            <person name="Koch P."/>
            <person name="Groth M."/>
            <person name="Platzer M."/>
        </authorList>
    </citation>
    <scope>NUCLEOTIDE SEQUENCE</scope>
    <source>
        <tissue evidence="2">Brain</tissue>
    </source>
</reference>
<name>A0A1A8JV11_NOTKU</name>
<sequence length="65" mass="7570">FCKFICELVALSDMELKYLYCGGEMMYFILLWSCVKPKVNTLVTCFLLIVKLSRTQRLRQGLSLV</sequence>
<keyword evidence="1" id="KW-0812">Transmembrane</keyword>
<reference evidence="2" key="1">
    <citation type="submission" date="2016-05" db="EMBL/GenBank/DDBJ databases">
        <authorList>
            <person name="Lavstsen T."/>
            <person name="Jespersen J.S."/>
        </authorList>
    </citation>
    <scope>NUCLEOTIDE SEQUENCE</scope>
    <source>
        <tissue evidence="2">Brain</tissue>
    </source>
</reference>
<organism evidence="2">
    <name type="scientific">Nothobranchius kuhntae</name>
    <name type="common">Beira killifish</name>
    <dbReference type="NCBI Taxonomy" id="321403"/>
    <lineage>
        <taxon>Eukaryota</taxon>
        <taxon>Metazoa</taxon>
        <taxon>Chordata</taxon>
        <taxon>Craniata</taxon>
        <taxon>Vertebrata</taxon>
        <taxon>Euteleostomi</taxon>
        <taxon>Actinopterygii</taxon>
        <taxon>Neopterygii</taxon>
        <taxon>Teleostei</taxon>
        <taxon>Neoteleostei</taxon>
        <taxon>Acanthomorphata</taxon>
        <taxon>Ovalentaria</taxon>
        <taxon>Atherinomorphae</taxon>
        <taxon>Cyprinodontiformes</taxon>
        <taxon>Nothobranchiidae</taxon>
        <taxon>Nothobranchius</taxon>
    </lineage>
</organism>
<feature type="non-terminal residue" evidence="2">
    <location>
        <position position="65"/>
    </location>
</feature>
<feature type="non-terminal residue" evidence="2">
    <location>
        <position position="1"/>
    </location>
</feature>
<dbReference type="AlphaFoldDB" id="A0A1A8JV11"/>
<proteinExistence type="predicted"/>
<gene>
    <name evidence="2" type="primary">Nfu_g_1_017414</name>
</gene>
<evidence type="ECO:0000313" key="2">
    <source>
        <dbReference type="EMBL" id="SBR23229.1"/>
    </source>
</evidence>
<keyword evidence="1" id="KW-1133">Transmembrane helix</keyword>
<protein>
    <submittedName>
        <fullName evidence="2">Uncharacterized protein</fullName>
    </submittedName>
</protein>